<evidence type="ECO:0000313" key="10">
    <source>
        <dbReference type="Proteomes" id="UP000824165"/>
    </source>
</evidence>
<feature type="domain" description="ABC transmembrane type-1" evidence="8">
    <location>
        <begin position="77"/>
        <end position="268"/>
    </location>
</feature>
<evidence type="ECO:0000259" key="8">
    <source>
        <dbReference type="PROSITE" id="PS50928"/>
    </source>
</evidence>
<reference evidence="9" key="2">
    <citation type="journal article" date="2021" name="PeerJ">
        <title>Extensive microbial diversity within the chicken gut microbiome revealed by metagenomics and culture.</title>
        <authorList>
            <person name="Gilroy R."/>
            <person name="Ravi A."/>
            <person name="Getino M."/>
            <person name="Pursley I."/>
            <person name="Horton D.L."/>
            <person name="Alikhan N.F."/>
            <person name="Baker D."/>
            <person name="Gharbi K."/>
            <person name="Hall N."/>
            <person name="Watson M."/>
            <person name="Adriaenssens E.M."/>
            <person name="Foster-Nyarko E."/>
            <person name="Jarju S."/>
            <person name="Secka A."/>
            <person name="Antonio M."/>
            <person name="Oren A."/>
            <person name="Chaudhuri R.R."/>
            <person name="La Ragione R."/>
            <person name="Hildebrand F."/>
            <person name="Pallen M.J."/>
        </authorList>
    </citation>
    <scope>NUCLEOTIDE SEQUENCE</scope>
    <source>
        <strain evidence="9">CHK181-108</strain>
    </source>
</reference>
<keyword evidence="6 7" id="KW-0472">Membrane</keyword>
<keyword evidence="5 7" id="KW-1133">Transmembrane helix</keyword>
<dbReference type="PROSITE" id="PS50928">
    <property type="entry name" value="ABC_TM1"/>
    <property type="match status" value="1"/>
</dbReference>
<evidence type="ECO:0000256" key="3">
    <source>
        <dbReference type="ARBA" id="ARBA00022475"/>
    </source>
</evidence>
<dbReference type="InterPro" id="IPR000515">
    <property type="entry name" value="MetI-like"/>
</dbReference>
<reference evidence="9" key="1">
    <citation type="submission" date="2020-10" db="EMBL/GenBank/DDBJ databases">
        <authorList>
            <person name="Gilroy R."/>
        </authorList>
    </citation>
    <scope>NUCLEOTIDE SEQUENCE</scope>
    <source>
        <strain evidence="9">CHK181-108</strain>
    </source>
</reference>
<evidence type="ECO:0000256" key="4">
    <source>
        <dbReference type="ARBA" id="ARBA00022692"/>
    </source>
</evidence>
<evidence type="ECO:0000256" key="7">
    <source>
        <dbReference type="RuleBase" id="RU363032"/>
    </source>
</evidence>
<dbReference type="CDD" id="cd06261">
    <property type="entry name" value="TM_PBP2"/>
    <property type="match status" value="1"/>
</dbReference>
<gene>
    <name evidence="9" type="ORF">IAA60_03270</name>
</gene>
<keyword evidence="2 7" id="KW-0813">Transport</keyword>
<dbReference type="SUPFAM" id="SSF161098">
    <property type="entry name" value="MetI-like"/>
    <property type="match status" value="1"/>
</dbReference>
<accession>A0A9D1H474</accession>
<name>A0A9D1H474_9FIRM</name>
<keyword evidence="4 7" id="KW-0812">Transmembrane</keyword>
<feature type="transmembrane region" description="Helical" evidence="7">
    <location>
        <begin position="186"/>
        <end position="208"/>
    </location>
</feature>
<dbReference type="EMBL" id="DVLU01000028">
    <property type="protein sequence ID" value="HIT84909.1"/>
    <property type="molecule type" value="Genomic_DNA"/>
</dbReference>
<dbReference type="PANTHER" id="PTHR43744">
    <property type="entry name" value="ABC TRANSPORTER PERMEASE PROTEIN MG189-RELATED-RELATED"/>
    <property type="match status" value="1"/>
</dbReference>
<feature type="transmembrane region" description="Helical" evidence="7">
    <location>
        <begin position="12"/>
        <end position="36"/>
    </location>
</feature>
<organism evidence="9 10">
    <name type="scientific">Candidatus Ornithomonoglobus intestinigallinarum</name>
    <dbReference type="NCBI Taxonomy" id="2840894"/>
    <lineage>
        <taxon>Bacteria</taxon>
        <taxon>Bacillati</taxon>
        <taxon>Bacillota</taxon>
        <taxon>Clostridia</taxon>
        <taxon>Candidatus Ornithomonoglobus</taxon>
    </lineage>
</organism>
<sequence>MAAAGKKKKFRLSSVLINLFFIIGSLMFIVPFVLIISASFTEENALLEEGYKLIPAVFSTEAYKYVFRSPEQLIDSYKITIIYSFIATILAVMVMSMMAYPLSKPNYKYKKPVTYMILFTMLFSGGLVPQYIWFTRYLHLGDTIWVYIFPYLVSGFHVIVIRTFFQGLPQSLTEAAKIDGASELQTYFKIVLPLSKPVIATIALLNLLGRWNDWNTALIYIQSTELYSLQYLLQKILREVEFIQGMAESSPVAGLSFDVSSIPSETIRFAMCIVAAGPMLVVFPFFQKYFAKGLTVGAVKG</sequence>
<dbReference type="AlphaFoldDB" id="A0A9D1H474"/>
<dbReference type="Pfam" id="PF00528">
    <property type="entry name" value="BPD_transp_1"/>
    <property type="match status" value="1"/>
</dbReference>
<feature type="transmembrane region" description="Helical" evidence="7">
    <location>
        <begin position="81"/>
        <end position="100"/>
    </location>
</feature>
<evidence type="ECO:0000256" key="2">
    <source>
        <dbReference type="ARBA" id="ARBA00022448"/>
    </source>
</evidence>
<evidence type="ECO:0000256" key="5">
    <source>
        <dbReference type="ARBA" id="ARBA00022989"/>
    </source>
</evidence>
<dbReference type="GO" id="GO:0055085">
    <property type="term" value="P:transmembrane transport"/>
    <property type="evidence" value="ECO:0007669"/>
    <property type="project" value="InterPro"/>
</dbReference>
<protein>
    <submittedName>
        <fullName evidence="9">Carbohydrate ABC transporter permease</fullName>
    </submittedName>
</protein>
<feature type="transmembrane region" description="Helical" evidence="7">
    <location>
        <begin position="267"/>
        <end position="286"/>
    </location>
</feature>
<comment type="caution">
    <text evidence="9">The sequence shown here is derived from an EMBL/GenBank/DDBJ whole genome shotgun (WGS) entry which is preliminary data.</text>
</comment>
<comment type="similarity">
    <text evidence="7">Belongs to the binding-protein-dependent transport system permease family.</text>
</comment>
<keyword evidence="3" id="KW-1003">Cell membrane</keyword>
<proteinExistence type="inferred from homology"/>
<dbReference type="Proteomes" id="UP000824165">
    <property type="component" value="Unassembled WGS sequence"/>
</dbReference>
<evidence type="ECO:0000256" key="6">
    <source>
        <dbReference type="ARBA" id="ARBA00023136"/>
    </source>
</evidence>
<dbReference type="PANTHER" id="PTHR43744:SF9">
    <property type="entry name" value="POLYGALACTURONAN_RHAMNOGALACTURONAN TRANSPORT SYSTEM PERMEASE PROTEIN YTCP"/>
    <property type="match status" value="1"/>
</dbReference>
<dbReference type="GO" id="GO:0005886">
    <property type="term" value="C:plasma membrane"/>
    <property type="evidence" value="ECO:0007669"/>
    <property type="project" value="UniProtKB-SubCell"/>
</dbReference>
<dbReference type="InterPro" id="IPR035906">
    <property type="entry name" value="MetI-like_sf"/>
</dbReference>
<dbReference type="Gene3D" id="1.10.3720.10">
    <property type="entry name" value="MetI-like"/>
    <property type="match status" value="1"/>
</dbReference>
<evidence type="ECO:0000313" key="9">
    <source>
        <dbReference type="EMBL" id="HIT84909.1"/>
    </source>
</evidence>
<comment type="subcellular location">
    <subcellularLocation>
        <location evidence="1 7">Cell membrane</location>
        <topology evidence="1 7">Multi-pass membrane protein</topology>
    </subcellularLocation>
</comment>
<feature type="transmembrane region" description="Helical" evidence="7">
    <location>
        <begin position="112"/>
        <end position="132"/>
    </location>
</feature>
<evidence type="ECO:0000256" key="1">
    <source>
        <dbReference type="ARBA" id="ARBA00004651"/>
    </source>
</evidence>
<feature type="transmembrane region" description="Helical" evidence="7">
    <location>
        <begin position="144"/>
        <end position="165"/>
    </location>
</feature>